<keyword evidence="3" id="KW-1185">Reference proteome</keyword>
<organism evidence="2 3">
    <name type="scientific">Rehmannia glutinosa</name>
    <name type="common">Chinese foxglove</name>
    <dbReference type="NCBI Taxonomy" id="99300"/>
    <lineage>
        <taxon>Eukaryota</taxon>
        <taxon>Viridiplantae</taxon>
        <taxon>Streptophyta</taxon>
        <taxon>Embryophyta</taxon>
        <taxon>Tracheophyta</taxon>
        <taxon>Spermatophyta</taxon>
        <taxon>Magnoliopsida</taxon>
        <taxon>eudicotyledons</taxon>
        <taxon>Gunneridae</taxon>
        <taxon>Pentapetalae</taxon>
        <taxon>asterids</taxon>
        <taxon>lamiids</taxon>
        <taxon>Lamiales</taxon>
        <taxon>Orobanchaceae</taxon>
        <taxon>Rehmannieae</taxon>
        <taxon>Rehmannia</taxon>
    </lineage>
</organism>
<dbReference type="EMBL" id="JABTTQ020000003">
    <property type="protein sequence ID" value="KAK6159739.1"/>
    <property type="molecule type" value="Genomic_DNA"/>
</dbReference>
<evidence type="ECO:0000313" key="2">
    <source>
        <dbReference type="EMBL" id="KAK6159739.1"/>
    </source>
</evidence>
<accession>A0ABR0XKN0</accession>
<proteinExistence type="predicted"/>
<comment type="caution">
    <text evidence="2">The sequence shown here is derived from an EMBL/GenBank/DDBJ whole genome shotgun (WGS) entry which is preliminary data.</text>
</comment>
<name>A0ABR0XKN0_REHGL</name>
<gene>
    <name evidence="2" type="ORF">DH2020_003120</name>
</gene>
<feature type="region of interest" description="Disordered" evidence="1">
    <location>
        <begin position="143"/>
        <end position="162"/>
    </location>
</feature>
<evidence type="ECO:0000313" key="3">
    <source>
        <dbReference type="Proteomes" id="UP001318860"/>
    </source>
</evidence>
<dbReference type="Proteomes" id="UP001318860">
    <property type="component" value="Unassembled WGS sequence"/>
</dbReference>
<sequence length="299" mass="34923">MRRYGSMLGDANVRFGFSDFTLITGLNPGIENDFVKDIPSDRRLAAEYFAGGKKVWAFETFPAVCRLFRTERTEQRLPKMCGWRSTTTFGYFEIIAVLDEPMDEVLFPLSPTQEEMEKEYVVMFPGVFPDDISYPLDEHTVPTDDREMVEETDRERERERDMHTERVRAYKCATRGCPWKEHGGSSRVPPPSTGPSIGMRQVLDVVATLIKKQDDAFSFLNKKVEYAFSLMSGKIEELDRKIYALDQNLKQEVTLYVVHSRGKDMETGPSPIMGRWWRQRRLRVRLLRRRSMIRLLRIR</sequence>
<protein>
    <submittedName>
        <fullName evidence="2">Uncharacterized protein</fullName>
    </submittedName>
</protein>
<reference evidence="2 3" key="1">
    <citation type="journal article" date="2021" name="Comput. Struct. Biotechnol. J.">
        <title>De novo genome assembly of the potent medicinal plant Rehmannia glutinosa using nanopore technology.</title>
        <authorList>
            <person name="Ma L."/>
            <person name="Dong C."/>
            <person name="Song C."/>
            <person name="Wang X."/>
            <person name="Zheng X."/>
            <person name="Niu Y."/>
            <person name="Chen S."/>
            <person name="Feng W."/>
        </authorList>
    </citation>
    <scope>NUCLEOTIDE SEQUENCE [LARGE SCALE GENOMIC DNA]</scope>
    <source>
        <strain evidence="2">DH-2019</strain>
    </source>
</reference>
<evidence type="ECO:0000256" key="1">
    <source>
        <dbReference type="SAM" id="MobiDB-lite"/>
    </source>
</evidence>